<accession>A0A2Z2MCN9</accession>
<dbReference type="OrthoDB" id="102073at2157"/>
<dbReference type="GO" id="GO:0004175">
    <property type="term" value="F:endopeptidase activity"/>
    <property type="evidence" value="ECO:0007669"/>
    <property type="project" value="UniProtKB-ARBA"/>
</dbReference>
<keyword evidence="1" id="KW-0812">Transmembrane</keyword>
<dbReference type="AlphaFoldDB" id="A0A2Z2MCN9"/>
<keyword evidence="4" id="KW-1185">Reference proteome</keyword>
<dbReference type="GO" id="GO:0080120">
    <property type="term" value="P:CAAX-box protein maturation"/>
    <property type="evidence" value="ECO:0007669"/>
    <property type="project" value="UniProtKB-ARBA"/>
</dbReference>
<dbReference type="EMBL" id="CP014862">
    <property type="protein sequence ID" value="ASJ02462.1"/>
    <property type="molecule type" value="Genomic_DNA"/>
</dbReference>
<evidence type="ECO:0000259" key="2">
    <source>
        <dbReference type="Pfam" id="PF02517"/>
    </source>
</evidence>
<keyword evidence="1" id="KW-0472">Membrane</keyword>
<dbReference type="Proteomes" id="UP000250179">
    <property type="component" value="Chromosome"/>
</dbReference>
<name>A0A2Z2MCN9_THEPR</name>
<feature type="transmembrane region" description="Helical" evidence="1">
    <location>
        <begin position="254"/>
        <end position="272"/>
    </location>
</feature>
<sequence>MNPLIVFILAFLLFVTKGLYTKPLVKAFQRKFGEIAGYWLFTSLFTVFLAIFVTLLCPGIYFVRWDFPLKDFLPFFSLALLSSIPAIPEFRDFFHPKSEEERKELELVKSLTFAQAAVIQVISAALPEELTYRYVFLGLLSLWNPLAGLVGISIFFGISHKFSHPTRRWSTLLFNILIGFVLGWAYLYTGSLLLVMGIHWLGNMLPWAYVKYESARKVILGTAALFAVLLPVIFRNELIKAADYLSGVYSTGGLLWGTFVGFSMLGIVYAELSMLKRRGSKA</sequence>
<keyword evidence="1" id="KW-1133">Transmembrane helix</keyword>
<feature type="transmembrane region" description="Helical" evidence="1">
    <location>
        <begin position="217"/>
        <end position="234"/>
    </location>
</feature>
<dbReference type="GeneID" id="33319532"/>
<feature type="transmembrane region" description="Helical" evidence="1">
    <location>
        <begin position="169"/>
        <end position="187"/>
    </location>
</feature>
<feature type="transmembrane region" description="Helical" evidence="1">
    <location>
        <begin position="37"/>
        <end position="63"/>
    </location>
</feature>
<proteinExistence type="predicted"/>
<gene>
    <name evidence="3" type="ORF">A3L09_03930</name>
</gene>
<evidence type="ECO:0000313" key="3">
    <source>
        <dbReference type="EMBL" id="ASJ02462.1"/>
    </source>
</evidence>
<feature type="domain" description="CAAX prenyl protease 2/Lysostaphin resistance protein A-like" evidence="2">
    <location>
        <begin position="115"/>
        <end position="204"/>
    </location>
</feature>
<dbReference type="InterPro" id="IPR003675">
    <property type="entry name" value="Rce1/LyrA-like_dom"/>
</dbReference>
<dbReference type="Pfam" id="PF02517">
    <property type="entry name" value="Rce1-like"/>
    <property type="match status" value="1"/>
</dbReference>
<evidence type="ECO:0000313" key="4">
    <source>
        <dbReference type="Proteomes" id="UP000250179"/>
    </source>
</evidence>
<dbReference type="RefSeq" id="WP_088857723.1">
    <property type="nucleotide sequence ID" value="NZ_CP014862.1"/>
</dbReference>
<reference evidence="3 4" key="1">
    <citation type="submission" date="2016-03" db="EMBL/GenBank/DDBJ databases">
        <title>Complete genome sequence of Thermococcus profundus strain DT5432.</title>
        <authorList>
            <person name="Oger P.M."/>
        </authorList>
    </citation>
    <scope>NUCLEOTIDE SEQUENCE [LARGE SCALE GENOMIC DNA]</scope>
    <source>
        <strain evidence="3 4">DT 5432</strain>
    </source>
</reference>
<dbReference type="KEGG" id="tprf:A3L09_03930"/>
<organism evidence="3 4">
    <name type="scientific">Thermococcus profundus</name>
    <dbReference type="NCBI Taxonomy" id="49899"/>
    <lineage>
        <taxon>Archaea</taxon>
        <taxon>Methanobacteriati</taxon>
        <taxon>Methanobacteriota</taxon>
        <taxon>Thermococci</taxon>
        <taxon>Thermococcales</taxon>
        <taxon>Thermococcaceae</taxon>
        <taxon>Thermococcus</taxon>
    </lineage>
</organism>
<evidence type="ECO:0000256" key="1">
    <source>
        <dbReference type="SAM" id="Phobius"/>
    </source>
</evidence>
<feature type="transmembrane region" description="Helical" evidence="1">
    <location>
        <begin position="132"/>
        <end position="157"/>
    </location>
</feature>
<protein>
    <recommendedName>
        <fullName evidence="2">CAAX prenyl protease 2/Lysostaphin resistance protein A-like domain-containing protein</fullName>
    </recommendedName>
</protein>